<evidence type="ECO:0000256" key="6">
    <source>
        <dbReference type="SAM" id="Phobius"/>
    </source>
</evidence>
<evidence type="ECO:0000313" key="8">
    <source>
        <dbReference type="EMBL" id="CCD34364.1"/>
    </source>
</evidence>
<sequence>MLTWTLVTSYAKYGYKSSDLVQFDIDISTEMKWSMFDSLCYNPILGFVKASMILLYLRLGGIRQRVRYASYALLCINFALMIAIFFVDMFQCVPFSYNFYSTEMDLAAQIKANATDPGIGPYGPVSSGFKDGKYITGGKCINGVNFILSTAGLTILTDLLVLCIPIYMVKDLKMNSQKKAAAIFILCMGLGVTAIGICRLVFTYRAFYPNVPDPGLNVDSTISQIETGLALVIGCVPDLLPLIRLLVPGFFNFATRQSTHPARYPYSSTLDSKRKPQGQSDILNNTTYQEHGLDVLKLRPNNGLVQRETHVRGAASTDSLTGSQIEMFDKNIDDKSDSKTIIKTTHFSVKESDLNDPNRGNNSNKKFDEDARHLGCTFDWPRSAGLAYIKEPTTRYLRDRRLGKFYWCKKVHVSRKNIFKCIPSWSNKFRLPTLLPRSSSWMDSEDPG</sequence>
<dbReference type="AlphaFoldDB" id="G2YAX3"/>
<comment type="subcellular location">
    <subcellularLocation>
        <location evidence="1">Membrane</location>
        <topology evidence="1">Multi-pass membrane protein</topology>
    </subcellularLocation>
</comment>
<accession>G2YAX3</accession>
<dbReference type="OrthoDB" id="5329176at2759"/>
<proteinExistence type="inferred from homology"/>
<dbReference type="PANTHER" id="PTHR33048:SF55">
    <property type="entry name" value="INTEGRAL MEMBRANE PROTEIN"/>
    <property type="match status" value="1"/>
</dbReference>
<dbReference type="InterPro" id="IPR049326">
    <property type="entry name" value="Rhodopsin_dom_fungi"/>
</dbReference>
<name>G2YAX3_BOTF4</name>
<dbReference type="EMBL" id="FQ790308">
    <property type="protein sequence ID" value="CCD34364.1"/>
    <property type="molecule type" value="Genomic_DNA"/>
</dbReference>
<evidence type="ECO:0000256" key="5">
    <source>
        <dbReference type="ARBA" id="ARBA00038359"/>
    </source>
</evidence>
<dbReference type="PANTHER" id="PTHR33048">
    <property type="entry name" value="PTH11-LIKE INTEGRAL MEMBRANE PROTEIN (AFU_ORTHOLOGUE AFUA_5G11245)"/>
    <property type="match status" value="1"/>
</dbReference>
<organism evidence="8 9">
    <name type="scientific">Botryotinia fuckeliana (strain T4)</name>
    <name type="common">Noble rot fungus</name>
    <name type="synonym">Botrytis cinerea</name>
    <dbReference type="NCBI Taxonomy" id="999810"/>
    <lineage>
        <taxon>Eukaryota</taxon>
        <taxon>Fungi</taxon>
        <taxon>Dikarya</taxon>
        <taxon>Ascomycota</taxon>
        <taxon>Pezizomycotina</taxon>
        <taxon>Leotiomycetes</taxon>
        <taxon>Helotiales</taxon>
        <taxon>Sclerotiniaceae</taxon>
        <taxon>Botrytis</taxon>
    </lineage>
</organism>
<evidence type="ECO:0000256" key="1">
    <source>
        <dbReference type="ARBA" id="ARBA00004141"/>
    </source>
</evidence>
<feature type="transmembrane region" description="Helical" evidence="6">
    <location>
        <begin position="41"/>
        <end position="59"/>
    </location>
</feature>
<dbReference type="Proteomes" id="UP000008177">
    <property type="component" value="Unplaced contigs"/>
</dbReference>
<keyword evidence="3 6" id="KW-1133">Transmembrane helix</keyword>
<dbReference type="eggNOG" id="ENOG502SN0C">
    <property type="taxonomic scope" value="Eukaryota"/>
</dbReference>
<protein>
    <recommendedName>
        <fullName evidence="7">Rhodopsin domain-containing protein</fullName>
    </recommendedName>
</protein>
<dbReference type="STRING" id="999810.G2YAX3"/>
<evidence type="ECO:0000256" key="4">
    <source>
        <dbReference type="ARBA" id="ARBA00023136"/>
    </source>
</evidence>
<reference evidence="9" key="1">
    <citation type="journal article" date="2011" name="PLoS Genet.">
        <title>Genomic analysis of the necrotrophic fungal pathogens Sclerotinia sclerotiorum and Botrytis cinerea.</title>
        <authorList>
            <person name="Amselem J."/>
            <person name="Cuomo C.A."/>
            <person name="van Kan J.A."/>
            <person name="Viaud M."/>
            <person name="Benito E.P."/>
            <person name="Couloux A."/>
            <person name="Coutinho P.M."/>
            <person name="de Vries R.P."/>
            <person name="Dyer P.S."/>
            <person name="Fillinger S."/>
            <person name="Fournier E."/>
            <person name="Gout L."/>
            <person name="Hahn M."/>
            <person name="Kohn L."/>
            <person name="Lapalu N."/>
            <person name="Plummer K.M."/>
            <person name="Pradier J.M."/>
            <person name="Quevillon E."/>
            <person name="Sharon A."/>
            <person name="Simon A."/>
            <person name="ten Have A."/>
            <person name="Tudzynski B."/>
            <person name="Tudzynski P."/>
            <person name="Wincker P."/>
            <person name="Andrew M."/>
            <person name="Anthouard V."/>
            <person name="Beever R.E."/>
            <person name="Beffa R."/>
            <person name="Benoit I."/>
            <person name="Bouzid O."/>
            <person name="Brault B."/>
            <person name="Chen Z."/>
            <person name="Choquer M."/>
            <person name="Collemare J."/>
            <person name="Cotton P."/>
            <person name="Danchin E.G."/>
            <person name="Da Silva C."/>
            <person name="Gautier A."/>
            <person name="Giraud C."/>
            <person name="Giraud T."/>
            <person name="Gonzalez C."/>
            <person name="Grossetete S."/>
            <person name="Guldener U."/>
            <person name="Henrissat B."/>
            <person name="Howlett B.J."/>
            <person name="Kodira C."/>
            <person name="Kretschmer M."/>
            <person name="Lappartient A."/>
            <person name="Leroch M."/>
            <person name="Levis C."/>
            <person name="Mauceli E."/>
            <person name="Neuveglise C."/>
            <person name="Oeser B."/>
            <person name="Pearson M."/>
            <person name="Poulain J."/>
            <person name="Poussereau N."/>
            <person name="Quesneville H."/>
            <person name="Rascle C."/>
            <person name="Schumacher J."/>
            <person name="Segurens B."/>
            <person name="Sexton A."/>
            <person name="Silva E."/>
            <person name="Sirven C."/>
            <person name="Soanes D.M."/>
            <person name="Talbot N.J."/>
            <person name="Templeton M."/>
            <person name="Yandava C."/>
            <person name="Yarden O."/>
            <person name="Zeng Q."/>
            <person name="Rollins J.A."/>
            <person name="Lebrun M.H."/>
            <person name="Dickman M."/>
        </authorList>
    </citation>
    <scope>NUCLEOTIDE SEQUENCE [LARGE SCALE GENOMIC DNA]</scope>
    <source>
        <strain evidence="9">T4</strain>
    </source>
</reference>
<feature type="domain" description="Rhodopsin" evidence="7">
    <location>
        <begin position="8"/>
        <end position="244"/>
    </location>
</feature>
<evidence type="ECO:0000256" key="3">
    <source>
        <dbReference type="ARBA" id="ARBA00022989"/>
    </source>
</evidence>
<dbReference type="Pfam" id="PF20684">
    <property type="entry name" value="Fung_rhodopsin"/>
    <property type="match status" value="1"/>
</dbReference>
<comment type="similarity">
    <text evidence="5">Belongs to the SAT4 family.</text>
</comment>
<evidence type="ECO:0000256" key="2">
    <source>
        <dbReference type="ARBA" id="ARBA00022692"/>
    </source>
</evidence>
<dbReference type="HOGENOM" id="CLU_028200_29_3_1"/>
<evidence type="ECO:0000259" key="7">
    <source>
        <dbReference type="Pfam" id="PF20684"/>
    </source>
</evidence>
<keyword evidence="2 6" id="KW-0812">Transmembrane</keyword>
<dbReference type="InterPro" id="IPR052337">
    <property type="entry name" value="SAT4-like"/>
</dbReference>
<feature type="transmembrane region" description="Helical" evidence="6">
    <location>
        <begin position="181"/>
        <end position="207"/>
    </location>
</feature>
<gene>
    <name evidence="8" type="ORF">BofuT4_P103240.1</name>
</gene>
<dbReference type="InParanoid" id="G2YAX3"/>
<dbReference type="GO" id="GO:0016020">
    <property type="term" value="C:membrane"/>
    <property type="evidence" value="ECO:0007669"/>
    <property type="project" value="UniProtKB-SubCell"/>
</dbReference>
<evidence type="ECO:0000313" key="9">
    <source>
        <dbReference type="Proteomes" id="UP000008177"/>
    </source>
</evidence>
<feature type="transmembrane region" description="Helical" evidence="6">
    <location>
        <begin position="146"/>
        <end position="169"/>
    </location>
</feature>
<feature type="transmembrane region" description="Helical" evidence="6">
    <location>
        <begin position="71"/>
        <end position="97"/>
    </location>
</feature>
<keyword evidence="4 6" id="KW-0472">Membrane</keyword>